<evidence type="ECO:0000313" key="5">
    <source>
        <dbReference type="EMBL" id="RNF51804.1"/>
    </source>
</evidence>
<name>A0A3M8Q991_9GAMM</name>
<organism evidence="5 6">
    <name type="scientific">Marinomonas hwangdonensis</name>
    <dbReference type="NCBI Taxonomy" id="1053647"/>
    <lineage>
        <taxon>Bacteria</taxon>
        <taxon>Pseudomonadati</taxon>
        <taxon>Pseudomonadota</taxon>
        <taxon>Gammaproteobacteria</taxon>
        <taxon>Oceanospirillales</taxon>
        <taxon>Oceanospirillaceae</taxon>
        <taxon>Marinomonas</taxon>
    </lineage>
</organism>
<evidence type="ECO:0000259" key="4">
    <source>
        <dbReference type="Pfam" id="PF09308"/>
    </source>
</evidence>
<proteinExistence type="predicted"/>
<comment type="caution">
    <text evidence="5">The sequence shown here is derived from an EMBL/GenBank/DDBJ whole genome shotgun (WGS) entry which is preliminary data.</text>
</comment>
<feature type="transmembrane region" description="Helical" evidence="3">
    <location>
        <begin position="16"/>
        <end position="35"/>
    </location>
</feature>
<keyword evidence="3" id="KW-1133">Transmembrane helix</keyword>
<dbReference type="GO" id="GO:0005886">
    <property type="term" value="C:plasma membrane"/>
    <property type="evidence" value="ECO:0007669"/>
    <property type="project" value="UniProtKB-SubCell"/>
</dbReference>
<dbReference type="SUPFAM" id="SSF103190">
    <property type="entry name" value="Sensory domain-like"/>
    <property type="match status" value="1"/>
</dbReference>
<keyword evidence="3" id="KW-0812">Transmembrane</keyword>
<dbReference type="Pfam" id="PF09308">
    <property type="entry name" value="LuxQ-periplasm"/>
    <property type="match status" value="1"/>
</dbReference>
<evidence type="ECO:0000313" key="6">
    <source>
        <dbReference type="Proteomes" id="UP000280507"/>
    </source>
</evidence>
<dbReference type="RefSeq" id="WP_123095372.1">
    <property type="nucleotide sequence ID" value="NZ_RIZG01000003.1"/>
</dbReference>
<feature type="domain" description="LuxQ periplasmic" evidence="4">
    <location>
        <begin position="136"/>
        <end position="198"/>
    </location>
</feature>
<dbReference type="AlphaFoldDB" id="A0A3M8Q991"/>
<dbReference type="OrthoDB" id="6092364at2"/>
<dbReference type="Proteomes" id="UP000280507">
    <property type="component" value="Unassembled WGS sequence"/>
</dbReference>
<dbReference type="Gene3D" id="3.30.450.220">
    <property type="entry name" value="LuxQ periplasmic domain, N-terminal subdomain"/>
    <property type="match status" value="1"/>
</dbReference>
<protein>
    <recommendedName>
        <fullName evidence="4">LuxQ periplasmic domain-containing protein</fullName>
    </recommendedName>
</protein>
<feature type="transmembrane region" description="Helical" evidence="3">
    <location>
        <begin position="247"/>
        <end position="270"/>
    </location>
</feature>
<dbReference type="GO" id="GO:0004673">
    <property type="term" value="F:protein histidine kinase activity"/>
    <property type="evidence" value="ECO:0007669"/>
    <property type="project" value="InterPro"/>
</dbReference>
<gene>
    <name evidence="5" type="ORF">EBI00_07930</name>
</gene>
<accession>A0A3M8Q991</accession>
<dbReference type="EMBL" id="RIZG01000003">
    <property type="protein sequence ID" value="RNF51804.1"/>
    <property type="molecule type" value="Genomic_DNA"/>
</dbReference>
<evidence type="ECO:0000256" key="2">
    <source>
        <dbReference type="ARBA" id="ARBA00022519"/>
    </source>
</evidence>
<comment type="subcellular location">
    <subcellularLocation>
        <location evidence="1">Cell inner membrane</location>
        <topology evidence="1">Multi-pass membrane protein</topology>
    </subcellularLocation>
</comment>
<keyword evidence="2" id="KW-0997">Cell inner membrane</keyword>
<reference evidence="5 6" key="1">
    <citation type="journal article" date="2012" name="Int. J. Syst. Evol. Microbiol.">
        <title>Marinomonas hwangdonensis sp. nov., isolated from seawater.</title>
        <authorList>
            <person name="Jung Y.T."/>
            <person name="Oh T.K."/>
            <person name="Yoon J.H."/>
        </authorList>
    </citation>
    <scope>NUCLEOTIDE SEQUENCE [LARGE SCALE GENOMIC DNA]</scope>
    <source>
        <strain evidence="5 6">HDW-15</strain>
    </source>
</reference>
<dbReference type="InterPro" id="IPR043056">
    <property type="entry name" value="LuxQ-periplasm_N"/>
</dbReference>
<dbReference type="InterPro" id="IPR029151">
    <property type="entry name" value="Sensor-like_sf"/>
</dbReference>
<dbReference type="InterPro" id="IPR015387">
    <property type="entry name" value="LuxQ-periplasm_dom"/>
</dbReference>
<keyword evidence="3" id="KW-0472">Membrane</keyword>
<evidence type="ECO:0000256" key="1">
    <source>
        <dbReference type="ARBA" id="ARBA00004429"/>
    </source>
</evidence>
<keyword evidence="6" id="KW-1185">Reference proteome</keyword>
<evidence type="ECO:0000256" key="3">
    <source>
        <dbReference type="SAM" id="Phobius"/>
    </source>
</evidence>
<keyword evidence="2" id="KW-1003">Cell membrane</keyword>
<dbReference type="GO" id="GO:0016791">
    <property type="term" value="F:phosphatase activity"/>
    <property type="evidence" value="ECO:0007669"/>
    <property type="project" value="InterPro"/>
</dbReference>
<sequence length="868" mass="98089">MAQVELSLYRLFKRRTVFVLATVFLLIGLCLMFLLEVLNQSSVEKSLVLKHRMVEQALSSYLVRAEGEMRFIGQNLSYADYEPDRELDMLFSHHDVLFRGGLDFFYIDWLNAKQSMDPRARLFTKVDFPPLLKRGLINRWVPVLTQDEATLLMRKQPLISSEREIVGFLYGFISLNDNLTLANELLESASLSSVQIVDLNSNHILLQESRVDVDLSTSVLRSRLPLISAVYADLQLAIIQKHGFTSAVVMSSLPLLAVVFFIISGGYLVLMRLVKVSVFAPIEKVMCGESEALLPFSELSSIQRQSRQYKSSIEAKERRFSLLTESIECAVLFCNEVAEIELINTEASTLFPEASRSRTLFDFMPILCHQSIQEALRGGVGVTFDLTISNVGLIYQWKACPFENESGYRSVLFVGRNITRETSLTWQLAQLTPLSSAIEKKVDTDALLSELSYLSVLPGLTDARALQGWLLLLTEVLHDISCDDNAVSYVPMGEVIRQESSRVMSAMGIESSRALLDCNVESSVKVVAVDRNTRNLIRILLMSVMSNDMAERRLTVAFDGSEWELTAISDSAVRPLFHWIIRMLIAPLNGQLKTLQNHTLKLNFHLEEHAAMPVVSLANKVVAWLVNDYYRADVVTESLARLGVQVIVYASNDGFFTQSGAISQFDTVMIGCDQDVKAQSDMTRALKLKYHRDDLPIVWLNSALLVDTDPDVFALQGCVFDYSLYQVLERSCALESMVTSQLNTQGQFWLMIGGSRVVKAVWYNELERSNVTTQWLTDLSHYHVTLSYHTETTVVLLEPQPAELLRTIQSAFPKVRFFSLQRWSEMPDNVTLFEMSWPYSGDQIQAFTQNVMQQTIVQQTVANDKDGE</sequence>